<evidence type="ECO:0008006" key="4">
    <source>
        <dbReference type="Google" id="ProtNLM"/>
    </source>
</evidence>
<evidence type="ECO:0000256" key="1">
    <source>
        <dbReference type="SAM" id="MobiDB-lite"/>
    </source>
</evidence>
<protein>
    <recommendedName>
        <fullName evidence="4">Lipo-like protein</fullName>
    </recommendedName>
</protein>
<reference evidence="2 3" key="1">
    <citation type="submission" date="2013-09" db="EMBL/GenBank/DDBJ databases">
        <title>Genome sequencing of Arenimonas composti.</title>
        <authorList>
            <person name="Chen F."/>
            <person name="Wang G."/>
        </authorList>
    </citation>
    <scope>NUCLEOTIDE SEQUENCE [LARGE SCALE GENOMIC DNA]</scope>
    <source>
        <strain evidence="2 3">TR7-09</strain>
    </source>
</reference>
<dbReference type="RefSeq" id="WP_051239515.1">
    <property type="nucleotide sequence ID" value="NZ_AUFF01000002.1"/>
</dbReference>
<dbReference type="eggNOG" id="ENOG502Z9N4">
    <property type="taxonomic scope" value="Bacteria"/>
</dbReference>
<feature type="region of interest" description="Disordered" evidence="1">
    <location>
        <begin position="258"/>
        <end position="281"/>
    </location>
</feature>
<dbReference type="OrthoDB" id="1550427at2"/>
<dbReference type="STRING" id="1121013.GCA_000426365_01002"/>
<feature type="compositionally biased region" description="Low complexity" evidence="1">
    <location>
        <begin position="258"/>
        <end position="267"/>
    </location>
</feature>
<dbReference type="Pfam" id="PF05708">
    <property type="entry name" value="Peptidase_C92"/>
    <property type="match status" value="1"/>
</dbReference>
<dbReference type="Proteomes" id="UP000029391">
    <property type="component" value="Unassembled WGS sequence"/>
</dbReference>
<dbReference type="InterPro" id="IPR024453">
    <property type="entry name" value="Peptidase_C92"/>
</dbReference>
<dbReference type="InterPro" id="IPR038765">
    <property type="entry name" value="Papain-like_cys_pep_sf"/>
</dbReference>
<proteinExistence type="predicted"/>
<dbReference type="Gene3D" id="3.90.1720.10">
    <property type="entry name" value="endopeptidase domain like (from Nostoc punctiforme)"/>
    <property type="match status" value="1"/>
</dbReference>
<keyword evidence="3" id="KW-1185">Reference proteome</keyword>
<name>A0A091B512_9GAMM</name>
<evidence type="ECO:0000313" key="3">
    <source>
        <dbReference type="Proteomes" id="UP000029391"/>
    </source>
</evidence>
<comment type="caution">
    <text evidence="2">The sequence shown here is derived from an EMBL/GenBank/DDBJ whole genome shotgun (WGS) entry which is preliminary data.</text>
</comment>
<gene>
    <name evidence="2" type="ORF">P873_14535</name>
</gene>
<sequence length="281" mass="31084">MNPLHALGRRLAAFLAKPRERNSHIPTSPWGLLAATLRKGDVVLVEGSSRFSSAIKYLTQSTWSHAALYIGDTLGPPPPGEEPRVLVDVDVVQGVRTIPLGEFAGLHTRICRPVGLRADEIEALIRFMLDRKGITYDLKNIFDLARYFIRTPPLPGSMRRRMLALGSGEPTKAICSTLLAQAFESIRYPILPEVEIADGRGDAASRGASERARREILHIRHHSLYAPRDFDVSPFFQIVKPRIEMGFDHRTLEWRVPGTGRADAATATGGGETDWDDARSG</sequence>
<dbReference type="AlphaFoldDB" id="A0A091B512"/>
<accession>A0A091B512</accession>
<dbReference type="SUPFAM" id="SSF54001">
    <property type="entry name" value="Cysteine proteinases"/>
    <property type="match status" value="1"/>
</dbReference>
<dbReference type="EMBL" id="AWXU01000063">
    <property type="protein sequence ID" value="KFN47718.1"/>
    <property type="molecule type" value="Genomic_DNA"/>
</dbReference>
<organism evidence="2 3">
    <name type="scientific">Arenimonas composti TR7-09 = DSM 18010</name>
    <dbReference type="NCBI Taxonomy" id="1121013"/>
    <lineage>
        <taxon>Bacteria</taxon>
        <taxon>Pseudomonadati</taxon>
        <taxon>Pseudomonadota</taxon>
        <taxon>Gammaproteobacteria</taxon>
        <taxon>Lysobacterales</taxon>
        <taxon>Lysobacteraceae</taxon>
        <taxon>Arenimonas</taxon>
    </lineage>
</organism>
<evidence type="ECO:0000313" key="2">
    <source>
        <dbReference type="EMBL" id="KFN47718.1"/>
    </source>
</evidence>